<feature type="domain" description="Reverse transcriptase zinc-binding" evidence="1">
    <location>
        <begin position="135"/>
        <end position="219"/>
    </location>
</feature>
<sequence length="309" mass="35561">MTSNGNHGALNCSSPNSRRSPWLDIIHETNSLLNKGIDLLTFIRKNVRNGTLFGDGTWLGEKSLKYQFSRLYALDECKLITVAEKTRHGGLSSFYRRPRRGGAEEDQQSLLQARVTDLVLPQDRWTWSLDSSCDYSMKSIRNLIDDYILPSKYVPTRWVKVIPIKINIFAWRVFLDKLHTRLDLSFRGVVVSSILCPLCDASVESSSHLFFTCPLVCQVRSKVSHWWELDDTVLHSYDGWLTWFNNIRLSKNLKALYQSACSPPRSPSSPLPPNIKKMYMSKATHKLIELHISRNNKLKSKMEALIHDY</sequence>
<accession>A0A6L2NU28</accession>
<dbReference type="Pfam" id="PF13966">
    <property type="entry name" value="zf-RVT"/>
    <property type="match status" value="1"/>
</dbReference>
<keyword evidence="2" id="KW-0695">RNA-directed DNA polymerase</keyword>
<dbReference type="EMBL" id="BKCJ010010007">
    <property type="protein sequence ID" value="GEU89643.1"/>
    <property type="molecule type" value="Genomic_DNA"/>
</dbReference>
<keyword evidence="2" id="KW-0548">Nucleotidyltransferase</keyword>
<organism evidence="2">
    <name type="scientific">Tanacetum cinerariifolium</name>
    <name type="common">Dalmatian daisy</name>
    <name type="synonym">Chrysanthemum cinerariifolium</name>
    <dbReference type="NCBI Taxonomy" id="118510"/>
    <lineage>
        <taxon>Eukaryota</taxon>
        <taxon>Viridiplantae</taxon>
        <taxon>Streptophyta</taxon>
        <taxon>Embryophyta</taxon>
        <taxon>Tracheophyta</taxon>
        <taxon>Spermatophyta</taxon>
        <taxon>Magnoliopsida</taxon>
        <taxon>eudicotyledons</taxon>
        <taxon>Gunneridae</taxon>
        <taxon>Pentapetalae</taxon>
        <taxon>asterids</taxon>
        <taxon>campanulids</taxon>
        <taxon>Asterales</taxon>
        <taxon>Asteraceae</taxon>
        <taxon>Asteroideae</taxon>
        <taxon>Anthemideae</taxon>
        <taxon>Anthemidinae</taxon>
        <taxon>Tanacetum</taxon>
    </lineage>
</organism>
<evidence type="ECO:0000259" key="1">
    <source>
        <dbReference type="Pfam" id="PF13966"/>
    </source>
</evidence>
<protein>
    <submittedName>
        <fullName evidence="2">RNA-directed DNA polymerase, eukaryota</fullName>
    </submittedName>
</protein>
<gene>
    <name evidence="2" type="ORF">Tci_061621</name>
</gene>
<reference evidence="2" key="1">
    <citation type="journal article" date="2019" name="Sci. Rep.">
        <title>Draft genome of Tanacetum cinerariifolium, the natural source of mosquito coil.</title>
        <authorList>
            <person name="Yamashiro T."/>
            <person name="Shiraishi A."/>
            <person name="Satake H."/>
            <person name="Nakayama K."/>
        </authorList>
    </citation>
    <scope>NUCLEOTIDE SEQUENCE</scope>
</reference>
<evidence type="ECO:0000313" key="2">
    <source>
        <dbReference type="EMBL" id="GEU89643.1"/>
    </source>
</evidence>
<dbReference type="PANTHER" id="PTHR36617">
    <property type="entry name" value="PROTEIN, PUTATIVE-RELATED"/>
    <property type="match status" value="1"/>
</dbReference>
<keyword evidence="2" id="KW-0808">Transferase</keyword>
<dbReference type="InterPro" id="IPR026960">
    <property type="entry name" value="RVT-Znf"/>
</dbReference>
<name>A0A6L2NU28_TANCI</name>
<proteinExistence type="predicted"/>
<dbReference type="AlphaFoldDB" id="A0A6L2NU28"/>
<dbReference type="GO" id="GO:0003964">
    <property type="term" value="F:RNA-directed DNA polymerase activity"/>
    <property type="evidence" value="ECO:0007669"/>
    <property type="project" value="UniProtKB-KW"/>
</dbReference>
<comment type="caution">
    <text evidence="2">The sequence shown here is derived from an EMBL/GenBank/DDBJ whole genome shotgun (WGS) entry which is preliminary data.</text>
</comment>
<dbReference type="PANTHER" id="PTHR36617:SF5">
    <property type="entry name" value="OS05G0421675 PROTEIN"/>
    <property type="match status" value="1"/>
</dbReference>